<dbReference type="GO" id="GO:0016604">
    <property type="term" value="C:nuclear body"/>
    <property type="evidence" value="ECO:0007669"/>
    <property type="project" value="TreeGrafter"/>
</dbReference>
<reference evidence="4" key="1">
    <citation type="submission" date="2010-08" db="EMBL/GenBank/DDBJ databases">
        <authorList>
            <consortium name="Caenorhabditis japonica Sequencing Consortium"/>
            <person name="Wilson R.K."/>
        </authorList>
    </citation>
    <scope>NUCLEOTIDE SEQUENCE [LARGE SCALE GENOMIC DNA]</scope>
    <source>
        <strain evidence="4">DF5081</strain>
    </source>
</reference>
<dbReference type="InterPro" id="IPR032199">
    <property type="entry name" value="RMI1_C"/>
</dbReference>
<dbReference type="EnsemblMetazoa" id="CJA16100.1">
    <property type="protein sequence ID" value="CJA16100.1"/>
    <property type="gene ID" value="WBGene00135304"/>
</dbReference>
<protein>
    <submittedName>
        <fullName evidence="3">RMI1_C domain-containing protein</fullName>
    </submittedName>
</protein>
<evidence type="ECO:0000259" key="2">
    <source>
        <dbReference type="Pfam" id="PF16099"/>
    </source>
</evidence>
<feature type="compositionally biased region" description="Polar residues" evidence="1">
    <location>
        <begin position="31"/>
        <end position="46"/>
    </location>
</feature>
<evidence type="ECO:0000256" key="1">
    <source>
        <dbReference type="SAM" id="MobiDB-lite"/>
    </source>
</evidence>
<dbReference type="GO" id="GO:0000712">
    <property type="term" value="P:resolution of meiotic recombination intermediates"/>
    <property type="evidence" value="ECO:0007669"/>
    <property type="project" value="TreeGrafter"/>
</dbReference>
<dbReference type="GO" id="GO:0031422">
    <property type="term" value="C:RecQ family helicase-topoisomerase III complex"/>
    <property type="evidence" value="ECO:0007669"/>
    <property type="project" value="TreeGrafter"/>
</dbReference>
<feature type="domain" description="RecQ-mediated genome instability protein 1 C-terminal OB-fold" evidence="2">
    <location>
        <begin position="287"/>
        <end position="409"/>
    </location>
</feature>
<organism evidence="3 4">
    <name type="scientific">Caenorhabditis japonica</name>
    <dbReference type="NCBI Taxonomy" id="281687"/>
    <lineage>
        <taxon>Eukaryota</taxon>
        <taxon>Metazoa</taxon>
        <taxon>Ecdysozoa</taxon>
        <taxon>Nematoda</taxon>
        <taxon>Chromadorea</taxon>
        <taxon>Rhabditida</taxon>
        <taxon>Rhabditina</taxon>
        <taxon>Rhabditomorpha</taxon>
        <taxon>Rhabditoidea</taxon>
        <taxon>Rhabditidae</taxon>
        <taxon>Peloderinae</taxon>
        <taxon>Caenorhabditis</taxon>
    </lineage>
</organism>
<keyword evidence="4" id="KW-1185">Reference proteome</keyword>
<reference evidence="3" key="2">
    <citation type="submission" date="2022-06" db="UniProtKB">
        <authorList>
            <consortium name="EnsemblMetazoa"/>
        </authorList>
    </citation>
    <scope>IDENTIFICATION</scope>
    <source>
        <strain evidence="3">DF5081</strain>
    </source>
</reference>
<accession>A0A8R1DY95</accession>
<proteinExistence type="predicted"/>
<dbReference type="GO" id="GO:0000724">
    <property type="term" value="P:double-strand break repair via homologous recombination"/>
    <property type="evidence" value="ECO:0007669"/>
    <property type="project" value="TreeGrafter"/>
</dbReference>
<name>A0A8R1DY95_CAEJA</name>
<feature type="region of interest" description="Disordered" evidence="1">
    <location>
        <begin position="28"/>
        <end position="49"/>
    </location>
</feature>
<dbReference type="PANTHER" id="PTHR14790">
    <property type="entry name" value="RECQ-MEDIATED GENOME INSTABILITY PROTEIN 1 RMI1"/>
    <property type="match status" value="1"/>
</dbReference>
<dbReference type="AlphaFoldDB" id="A0A8R1DY95"/>
<evidence type="ECO:0000313" key="3">
    <source>
        <dbReference type="EnsemblMetazoa" id="CJA16100.1"/>
    </source>
</evidence>
<dbReference type="Pfam" id="PF16099">
    <property type="entry name" value="RMI1_C"/>
    <property type="match status" value="1"/>
</dbReference>
<dbReference type="GO" id="GO:0000166">
    <property type="term" value="F:nucleotide binding"/>
    <property type="evidence" value="ECO:0007669"/>
    <property type="project" value="InterPro"/>
</dbReference>
<evidence type="ECO:0000313" key="4">
    <source>
        <dbReference type="Proteomes" id="UP000005237"/>
    </source>
</evidence>
<sequence>MPFENSHHPLQQYARILGIKDFKVAKENENRQNTSLSKAPNNSTPRQLPPIVPSANLNRYLVKNPPPASVYTTSIPSTSKPVENQEVYLDLSDENNIECDSDSNDSFNNWHRSQTNQSHNRKSFENSVHVSSLLSRIQEDENDDNDDIFNRNTQRLAKKRASVGERVSLKAQTTFCRDSGTLSSRRINPMDELLELQIEKDEEPVNFSDQNKILNPFKNLPSAKRIKVEKEEEDDDIQIIEMVPPPKQNVEIVEKETDNEQEEYGPEERAALASFSKLRLSNLNGSLKKMKYSIGSKRFQILAIIEDINEPLRVVDNLWTMKVEVSDDSESKKLAFIDNQILEKLIGYTCAEAIAIRKSSDLEKRKDGKRRLEALEHQLLRLDLIFEIEFFPEATLSCPVIRSMETLSEYLDVY</sequence>
<dbReference type="Proteomes" id="UP000005237">
    <property type="component" value="Unassembled WGS sequence"/>
</dbReference>
<dbReference type="PANTHER" id="PTHR14790:SF15">
    <property type="entry name" value="RECQ-MEDIATED GENOME INSTABILITY PROTEIN 1"/>
    <property type="match status" value="1"/>
</dbReference>